<reference evidence="2 3" key="1">
    <citation type="journal article" date="2011" name="Curr. Microbiol.">
        <title>Luteibacter jiangsuensis sp. nov.: a methamidophos-degrading bacterium isolated from a methamidophos-manufacturing factory.</title>
        <authorList>
            <person name="Wang L."/>
            <person name="Wang G.L."/>
            <person name="Li S.P."/>
            <person name="Jiang J.D."/>
        </authorList>
    </citation>
    <scope>NUCLEOTIDE SEQUENCE [LARGE SCALE GENOMIC DNA]</scope>
    <source>
        <strain evidence="2 3">CGMCC 1.10133</strain>
    </source>
</reference>
<accession>A0ABX0Q5R4</accession>
<dbReference type="EMBL" id="JAAQQR010000006">
    <property type="protein sequence ID" value="NID05888.1"/>
    <property type="molecule type" value="Genomic_DNA"/>
</dbReference>
<feature type="region of interest" description="Disordered" evidence="1">
    <location>
        <begin position="107"/>
        <end position="151"/>
    </location>
</feature>
<proteinExistence type="predicted"/>
<organism evidence="2 3">
    <name type="scientific">Luteibacter jiangsuensis</name>
    <dbReference type="NCBI Taxonomy" id="637577"/>
    <lineage>
        <taxon>Bacteria</taxon>
        <taxon>Pseudomonadati</taxon>
        <taxon>Pseudomonadota</taxon>
        <taxon>Gammaproteobacteria</taxon>
        <taxon>Lysobacterales</taxon>
        <taxon>Rhodanobacteraceae</taxon>
        <taxon>Luteibacter</taxon>
    </lineage>
</organism>
<dbReference type="RefSeq" id="WP_167127368.1">
    <property type="nucleotide sequence ID" value="NZ_JAAQQR010000006.1"/>
</dbReference>
<evidence type="ECO:0000313" key="2">
    <source>
        <dbReference type="EMBL" id="NID05888.1"/>
    </source>
</evidence>
<feature type="compositionally biased region" description="Low complexity" evidence="1">
    <location>
        <begin position="108"/>
        <end position="117"/>
    </location>
</feature>
<evidence type="ECO:0000313" key="3">
    <source>
        <dbReference type="Proteomes" id="UP001429601"/>
    </source>
</evidence>
<protein>
    <recommendedName>
        <fullName evidence="4">Lipoprotein</fullName>
    </recommendedName>
</protein>
<evidence type="ECO:0000256" key="1">
    <source>
        <dbReference type="SAM" id="MobiDB-lite"/>
    </source>
</evidence>
<evidence type="ECO:0008006" key="4">
    <source>
        <dbReference type="Google" id="ProtNLM"/>
    </source>
</evidence>
<feature type="compositionally biased region" description="Polar residues" evidence="1">
    <location>
        <begin position="118"/>
        <end position="128"/>
    </location>
</feature>
<keyword evidence="3" id="KW-1185">Reference proteome</keyword>
<comment type="caution">
    <text evidence="2">The sequence shown here is derived from an EMBL/GenBank/DDBJ whole genome shotgun (WGS) entry which is preliminary data.</text>
</comment>
<name>A0ABX0Q5R4_9GAMM</name>
<sequence length="208" mass="21799">MATACAAGGGRLVTNTVTLVECTMPMGDSFKENMYRALLVEQRGASNPDFHYQWTFIDSPEGTLATAHTWIEHQNAFGKTTRDDVGPGMAGNILRAAVDAWNTKHPQGGAVAAAGPATSKSVDSPTRVSATQPPVSAPPVPAGPAAAQTMDGDPAELMSAKAVAAKQQCSNVRRYGTGYRATCNSFDLVMECVGGSCQPVHTMRSDQP</sequence>
<dbReference type="Proteomes" id="UP001429601">
    <property type="component" value="Unassembled WGS sequence"/>
</dbReference>
<gene>
    <name evidence="2" type="ORF">HBF26_13390</name>
</gene>